<name>A0A0D0V124_9TREE</name>
<protein>
    <submittedName>
        <fullName evidence="1">Uncharacterized protein</fullName>
    </submittedName>
</protein>
<reference evidence="1 2" key="1">
    <citation type="submission" date="2015-01" db="EMBL/GenBank/DDBJ databases">
        <title>The Genome Sequence of Cryptococcus gattii Ram5.</title>
        <authorList>
            <consortium name="The Broad Institute Genomics Platform"/>
            <person name="Cuomo C."/>
            <person name="Litvintseva A."/>
            <person name="Chen Y."/>
            <person name="Heitman J."/>
            <person name="Sun S."/>
            <person name="Springer D."/>
            <person name="Dromer F."/>
            <person name="Young S."/>
            <person name="Zeng Q."/>
            <person name="Gargeya S."/>
            <person name="Abouelleil A."/>
            <person name="Alvarado L."/>
            <person name="Chapman S.B."/>
            <person name="Gainer-Dewar J."/>
            <person name="Goldberg J."/>
            <person name="Griggs A."/>
            <person name="Gujja S."/>
            <person name="Hansen M."/>
            <person name="Howarth C."/>
            <person name="Imamovic A."/>
            <person name="Larimer J."/>
            <person name="Murphy C."/>
            <person name="Naylor J."/>
            <person name="Pearson M."/>
            <person name="Priest M."/>
            <person name="Roberts A."/>
            <person name="Saif S."/>
            <person name="Shea T."/>
            <person name="Sykes S."/>
            <person name="Wortman J."/>
            <person name="Nusbaum C."/>
            <person name="Birren B."/>
        </authorList>
    </citation>
    <scope>NUCLEOTIDE SEQUENCE [LARGE SCALE GENOMIC DNA]</scope>
    <source>
        <strain evidence="1 2">Ram5</strain>
    </source>
</reference>
<dbReference type="HOGENOM" id="CLU_3299337_0_0_1"/>
<dbReference type="EMBL" id="KN847901">
    <property type="protein sequence ID" value="KIR41136.1"/>
    <property type="molecule type" value="Genomic_DNA"/>
</dbReference>
<keyword evidence="2" id="KW-1185">Reference proteome</keyword>
<accession>A0A0D0V124</accession>
<evidence type="ECO:0000313" key="2">
    <source>
        <dbReference type="Proteomes" id="UP000053392"/>
    </source>
</evidence>
<proteinExistence type="predicted"/>
<dbReference type="Proteomes" id="UP000053392">
    <property type="component" value="Unassembled WGS sequence"/>
</dbReference>
<evidence type="ECO:0000313" key="1">
    <source>
        <dbReference type="EMBL" id="KIR41136.1"/>
    </source>
</evidence>
<organism evidence="1 2">
    <name type="scientific">Cryptococcus deuterogattii Ram5</name>
    <dbReference type="NCBI Taxonomy" id="1296110"/>
    <lineage>
        <taxon>Eukaryota</taxon>
        <taxon>Fungi</taxon>
        <taxon>Dikarya</taxon>
        <taxon>Basidiomycota</taxon>
        <taxon>Agaricomycotina</taxon>
        <taxon>Tremellomycetes</taxon>
        <taxon>Tremellales</taxon>
        <taxon>Cryptococcaceae</taxon>
        <taxon>Cryptococcus</taxon>
        <taxon>Cryptococcus gattii species complex</taxon>
    </lineage>
</organism>
<gene>
    <name evidence="1" type="ORF">I313_03088</name>
</gene>
<dbReference type="AlphaFoldDB" id="A0A0D0V124"/>
<sequence length="40" mass="5120">MERYTSWRYNRYDGFQDDNNPCFRSVCRPSFQRRHWFIPS</sequence>